<dbReference type="InterPro" id="IPR051782">
    <property type="entry name" value="ABC_Transporter_VariousFunc"/>
</dbReference>
<dbReference type="PROSITE" id="PS50893">
    <property type="entry name" value="ABC_TRANSPORTER_2"/>
    <property type="match status" value="1"/>
</dbReference>
<evidence type="ECO:0000259" key="4">
    <source>
        <dbReference type="PROSITE" id="PS50893"/>
    </source>
</evidence>
<dbReference type="AlphaFoldDB" id="A0A7L6N2C3"/>
<dbReference type="GO" id="GO:0016887">
    <property type="term" value="F:ATP hydrolysis activity"/>
    <property type="evidence" value="ECO:0007669"/>
    <property type="project" value="InterPro"/>
</dbReference>
<proteinExistence type="predicted"/>
<evidence type="ECO:0000256" key="2">
    <source>
        <dbReference type="ARBA" id="ARBA00022741"/>
    </source>
</evidence>
<keyword evidence="1" id="KW-0813">Transport</keyword>
<dbReference type="InterPro" id="IPR003593">
    <property type="entry name" value="AAA+_ATPase"/>
</dbReference>
<sequence length="205" mass="23494">MKSNIISIVINDLTKTYQKNKGIESITTDFKNGTLNLLVGHNGSGKSTLIKCIMQVVNYKGKILKKKYRIGYAPENYVMPDFMTVKEFLIAIGRIKDLYNPYLNLELDEYLSIFDIKSKLNAPIRSLSNGMKQKVNITQALLNQPKIIILDEPLVGLDFNAQKLLIKKIIELSKNYLVIVSTHFPEKFNTSRKRIYKFNQGKLEC</sequence>
<dbReference type="Gene3D" id="3.40.50.300">
    <property type="entry name" value="P-loop containing nucleotide triphosphate hydrolases"/>
    <property type="match status" value="1"/>
</dbReference>
<organism evidence="5 6">
    <name type="scientific">Hujiaoplasma nucleasis</name>
    <dbReference type="NCBI Taxonomy" id="2725268"/>
    <lineage>
        <taxon>Bacteria</taxon>
        <taxon>Bacillati</taxon>
        <taxon>Mycoplasmatota</taxon>
        <taxon>Mollicutes</taxon>
        <taxon>Candidatus Izemoplasmatales</taxon>
        <taxon>Hujiaoplasmataceae</taxon>
        <taxon>Hujiaoplasma</taxon>
    </lineage>
</organism>
<keyword evidence="2" id="KW-0547">Nucleotide-binding</keyword>
<dbReference type="PANTHER" id="PTHR42939">
    <property type="entry name" value="ABC TRANSPORTER ATP-BINDING PROTEIN ALBC-RELATED"/>
    <property type="match status" value="1"/>
</dbReference>
<feature type="domain" description="ABC transporter" evidence="4">
    <location>
        <begin position="8"/>
        <end position="204"/>
    </location>
</feature>
<dbReference type="SMART" id="SM00382">
    <property type="entry name" value="AAA"/>
    <property type="match status" value="1"/>
</dbReference>
<accession>A0A7L6N2C3</accession>
<dbReference type="PANTHER" id="PTHR42939:SF1">
    <property type="entry name" value="ABC TRANSPORTER ATP-BINDING PROTEIN ALBC-RELATED"/>
    <property type="match status" value="1"/>
</dbReference>
<dbReference type="InterPro" id="IPR003439">
    <property type="entry name" value="ABC_transporter-like_ATP-bd"/>
</dbReference>
<reference evidence="5 6" key="1">
    <citation type="submission" date="2020-04" db="EMBL/GenBank/DDBJ databases">
        <authorList>
            <person name="Zheng R.K."/>
            <person name="Sun C.M."/>
        </authorList>
    </citation>
    <scope>NUCLEOTIDE SEQUENCE [LARGE SCALE GENOMIC DNA]</scope>
    <source>
        <strain evidence="6">zrk29</strain>
    </source>
</reference>
<dbReference type="InterPro" id="IPR027417">
    <property type="entry name" value="P-loop_NTPase"/>
</dbReference>
<name>A0A7L6N2C3_9MOLU</name>
<dbReference type="GO" id="GO:0005524">
    <property type="term" value="F:ATP binding"/>
    <property type="evidence" value="ECO:0007669"/>
    <property type="project" value="UniProtKB-KW"/>
</dbReference>
<dbReference type="EMBL" id="CP051151">
    <property type="protein sequence ID" value="QLY39711.1"/>
    <property type="molecule type" value="Genomic_DNA"/>
</dbReference>
<protein>
    <submittedName>
        <fullName evidence="5">ABC transporter ATP-binding protein</fullName>
    </submittedName>
</protein>
<evidence type="ECO:0000313" key="6">
    <source>
        <dbReference type="Proteomes" id="UP000512167"/>
    </source>
</evidence>
<keyword evidence="6" id="KW-1185">Reference proteome</keyword>
<dbReference type="Proteomes" id="UP000512167">
    <property type="component" value="Chromosome"/>
</dbReference>
<gene>
    <name evidence="5" type="ORF">HF295_02090</name>
</gene>
<dbReference type="SUPFAM" id="SSF52540">
    <property type="entry name" value="P-loop containing nucleoside triphosphate hydrolases"/>
    <property type="match status" value="1"/>
</dbReference>
<dbReference type="Pfam" id="PF00005">
    <property type="entry name" value="ABC_tran"/>
    <property type="match status" value="1"/>
</dbReference>
<evidence type="ECO:0000256" key="3">
    <source>
        <dbReference type="ARBA" id="ARBA00022840"/>
    </source>
</evidence>
<dbReference type="KEGG" id="tbk:HF295_02090"/>
<evidence type="ECO:0000313" key="5">
    <source>
        <dbReference type="EMBL" id="QLY39711.1"/>
    </source>
</evidence>
<dbReference type="RefSeq" id="WP_312032191.1">
    <property type="nucleotide sequence ID" value="NZ_CP051151.1"/>
</dbReference>
<keyword evidence="3 5" id="KW-0067">ATP-binding</keyword>
<evidence type="ECO:0000256" key="1">
    <source>
        <dbReference type="ARBA" id="ARBA00022448"/>
    </source>
</evidence>